<comment type="subcellular location">
    <subcellularLocation>
        <location evidence="10">Cytoplasm</location>
    </subcellularLocation>
    <subcellularLocation>
        <location evidence="10">Nucleus</location>
    </subcellularLocation>
</comment>
<dbReference type="HAMAP" id="MF_01446">
    <property type="entry name" value="Kae1"/>
    <property type="match status" value="1"/>
</dbReference>
<evidence type="ECO:0000256" key="2">
    <source>
        <dbReference type="ARBA" id="ARBA00022490"/>
    </source>
</evidence>
<dbReference type="InterPro" id="IPR017860">
    <property type="entry name" value="Peptidase_M22_CS"/>
</dbReference>
<keyword evidence="16" id="KW-1185">Reference proteome</keyword>
<feature type="binding site" evidence="10">
    <location>
        <position position="279"/>
    </location>
    <ligand>
        <name>substrate</name>
    </ligand>
</feature>
<keyword evidence="5 10" id="KW-0479">Metal-binding</keyword>
<sequence>MYCLGLEGSANKLGVGITTPEGDILANIRVTYNAPTGQGFLPQEVAKHHRDQILPLIHRALDIAKLQMQQITIIAYTRGPGMGGPLAAVALVAKTLALMFKIPLVPVNHCVAHIEMGRLATKIDNPIVLYASGGNTQIIAYSQRYYRIFGEALDIAVGNCLDRFARDAKIPNDPAPGLNIELNARKWAAKYEIPPLIEDIPVAVKGMDISCSGLNSWLKAYLDKEVFVIVNEEERQEKVNQLCYSLQEYLFAALIEITERAAAHLGIKDFICVGGVGCNERLQEMLGQMAAERGGRVGGMDERYCIDNGAMISWCGWLQYNGGITVEPGEANVSQRWRTDQIEAKWRTD</sequence>
<feature type="binding site" evidence="10">
    <location>
        <position position="181"/>
    </location>
    <ligand>
        <name>substrate</name>
    </ligand>
</feature>
<proteinExistence type="inferred from homology"/>
<evidence type="ECO:0000256" key="1">
    <source>
        <dbReference type="ARBA" id="ARBA00012156"/>
    </source>
</evidence>
<keyword evidence="4 10" id="KW-0819">tRNA processing</keyword>
<dbReference type="NCBIfam" id="TIGR00329">
    <property type="entry name" value="gcp_kae1"/>
    <property type="match status" value="1"/>
</dbReference>
<dbReference type="PRINTS" id="PR00789">
    <property type="entry name" value="OSIALOPTASE"/>
</dbReference>
<keyword evidence="3 10" id="KW-0808">Transferase</keyword>
<keyword evidence="2 10" id="KW-0963">Cytoplasm</keyword>
<dbReference type="EC" id="2.3.1.234" evidence="1"/>
<comment type="catalytic activity">
    <reaction evidence="9 10">
        <text>L-threonylcarbamoyladenylate + adenosine(37) in tRNA = N(6)-L-threonylcarbamoyladenosine(37) in tRNA + AMP + H(+)</text>
        <dbReference type="Rhea" id="RHEA:37059"/>
        <dbReference type="Rhea" id="RHEA-COMP:10162"/>
        <dbReference type="Rhea" id="RHEA-COMP:10163"/>
        <dbReference type="ChEBI" id="CHEBI:15378"/>
        <dbReference type="ChEBI" id="CHEBI:73682"/>
        <dbReference type="ChEBI" id="CHEBI:74411"/>
        <dbReference type="ChEBI" id="CHEBI:74418"/>
        <dbReference type="ChEBI" id="CHEBI:456215"/>
        <dbReference type="EC" id="2.3.1.234"/>
    </reaction>
</comment>
<comment type="similarity">
    <text evidence="10">Belongs to the KAE1 / TsaD family.</text>
</comment>
<dbReference type="Proteomes" id="UP001642409">
    <property type="component" value="Unassembled WGS sequence"/>
</dbReference>
<evidence type="ECO:0000256" key="5">
    <source>
        <dbReference type="ARBA" id="ARBA00022723"/>
    </source>
</evidence>
<dbReference type="FunFam" id="3.30.420.40:FF:000038">
    <property type="entry name" value="Probable tRNA N6-adenosine threonylcarbamoyltransferase"/>
    <property type="match status" value="1"/>
</dbReference>
<reference evidence="14 16" key="2">
    <citation type="submission" date="2024-07" db="EMBL/GenBank/DDBJ databases">
        <authorList>
            <person name="Akdeniz Z."/>
        </authorList>
    </citation>
    <scope>NUCLEOTIDE SEQUENCE [LARGE SCALE GENOMIC DNA]</scope>
</reference>
<feature type="binding site" evidence="10">
    <location>
        <position position="162"/>
    </location>
    <ligand>
        <name>substrate</name>
    </ligand>
</feature>
<dbReference type="PROSITE" id="PS01016">
    <property type="entry name" value="GLYCOPROTEASE"/>
    <property type="match status" value="1"/>
</dbReference>
<dbReference type="InterPro" id="IPR034680">
    <property type="entry name" value="Kae1_archaea_euk"/>
</dbReference>
<dbReference type="EMBL" id="CATOUU010000279">
    <property type="protein sequence ID" value="CAI9923458.1"/>
    <property type="molecule type" value="Genomic_DNA"/>
</dbReference>
<feature type="binding site" evidence="10">
    <location>
        <begin position="130"/>
        <end position="134"/>
    </location>
    <ligand>
        <name>substrate</name>
    </ligand>
</feature>
<feature type="binding site" evidence="10">
    <location>
        <position position="109"/>
    </location>
    <ligand>
        <name>a divalent metal cation</name>
        <dbReference type="ChEBI" id="CHEBI:60240"/>
    </ligand>
</feature>
<accession>A0AA86R448</accession>
<evidence type="ECO:0000313" key="12">
    <source>
        <dbReference type="EMBL" id="CAI9923458.1"/>
    </source>
</evidence>
<dbReference type="GO" id="GO:0000408">
    <property type="term" value="C:EKC/KEOPS complex"/>
    <property type="evidence" value="ECO:0007669"/>
    <property type="project" value="InterPro"/>
</dbReference>
<name>A0AA86R448_9EUKA</name>
<dbReference type="GO" id="GO:0061711">
    <property type="term" value="F:tRNA N(6)-L-threonylcarbamoyladenine synthase activity"/>
    <property type="evidence" value="ECO:0007669"/>
    <property type="project" value="UniProtKB-EC"/>
</dbReference>
<evidence type="ECO:0000256" key="9">
    <source>
        <dbReference type="ARBA" id="ARBA00048117"/>
    </source>
</evidence>
<evidence type="ECO:0000256" key="4">
    <source>
        <dbReference type="ARBA" id="ARBA00022694"/>
    </source>
</evidence>
<gene>
    <name evidence="12" type="ORF">HINF_LOCUS11103</name>
    <name evidence="15" type="ORF">HINF_LOCUS32555</name>
    <name evidence="13" type="ORF">HINF_LOCUS53422</name>
    <name evidence="14" type="ORF">HINF_LOCUS6370</name>
</gene>
<keyword evidence="6 10" id="KW-0539">Nucleus</keyword>
<feature type="binding site" evidence="10">
    <location>
        <position position="130"/>
    </location>
    <ligand>
        <name>a divalent metal cation</name>
        <dbReference type="ChEBI" id="CHEBI:60240"/>
    </ligand>
</feature>
<dbReference type="Gene3D" id="3.30.420.40">
    <property type="match status" value="2"/>
</dbReference>
<feature type="binding site" evidence="10">
    <location>
        <position position="177"/>
    </location>
    <ligand>
        <name>substrate</name>
    </ligand>
</feature>
<evidence type="ECO:0000313" key="16">
    <source>
        <dbReference type="Proteomes" id="UP001642409"/>
    </source>
</evidence>
<dbReference type="Pfam" id="PF00814">
    <property type="entry name" value="TsaD"/>
    <property type="match status" value="1"/>
</dbReference>
<dbReference type="CDD" id="cd24132">
    <property type="entry name" value="ASKHA_NBD_OSGEP_like_euk"/>
    <property type="match status" value="1"/>
</dbReference>
<dbReference type="EMBL" id="CAXDID020000111">
    <property type="protein sequence ID" value="CAL6029678.1"/>
    <property type="molecule type" value="Genomic_DNA"/>
</dbReference>
<evidence type="ECO:0000256" key="7">
    <source>
        <dbReference type="ARBA" id="ARBA00023315"/>
    </source>
</evidence>
<dbReference type="GO" id="GO:0046872">
    <property type="term" value="F:metal ion binding"/>
    <property type="evidence" value="ECO:0007669"/>
    <property type="project" value="UniProtKB-KW"/>
</dbReference>
<evidence type="ECO:0000256" key="3">
    <source>
        <dbReference type="ARBA" id="ARBA00022679"/>
    </source>
</evidence>
<dbReference type="GO" id="GO:0005634">
    <property type="term" value="C:nucleus"/>
    <property type="evidence" value="ECO:0007669"/>
    <property type="project" value="UniProtKB-SubCell"/>
</dbReference>
<dbReference type="FunFam" id="3.30.420.40:FF:000295">
    <property type="entry name" value="Probable tRNA N6-adenosine threonylcarbamoyltransferase"/>
    <property type="match status" value="1"/>
</dbReference>
<evidence type="ECO:0000313" key="15">
    <source>
        <dbReference type="EMBL" id="CAL6029678.1"/>
    </source>
</evidence>
<dbReference type="GO" id="GO:0005737">
    <property type="term" value="C:cytoplasm"/>
    <property type="evidence" value="ECO:0007669"/>
    <property type="project" value="UniProtKB-SubCell"/>
</dbReference>
<evidence type="ECO:0000313" key="14">
    <source>
        <dbReference type="EMBL" id="CAL5980833.1"/>
    </source>
</evidence>
<dbReference type="EMBL" id="CAXDID020000012">
    <property type="protein sequence ID" value="CAL5980833.1"/>
    <property type="molecule type" value="Genomic_DNA"/>
</dbReference>
<dbReference type="PANTHER" id="PTHR11735">
    <property type="entry name" value="TRNA N6-ADENOSINE THREONYLCARBAMOYLTRANSFERASE"/>
    <property type="match status" value="1"/>
</dbReference>
<dbReference type="InterPro" id="IPR043129">
    <property type="entry name" value="ATPase_NBD"/>
</dbReference>
<reference evidence="13" key="1">
    <citation type="submission" date="2023-06" db="EMBL/GenBank/DDBJ databases">
        <authorList>
            <person name="Kurt Z."/>
        </authorList>
    </citation>
    <scope>NUCLEOTIDE SEQUENCE</scope>
</reference>
<feature type="binding site" evidence="10">
    <location>
        <position position="113"/>
    </location>
    <ligand>
        <name>a divalent metal cation</name>
        <dbReference type="ChEBI" id="CHEBI:60240"/>
    </ligand>
</feature>
<dbReference type="GO" id="GO:0002949">
    <property type="term" value="P:tRNA threonylcarbamoyladenosine modification"/>
    <property type="evidence" value="ECO:0007669"/>
    <property type="project" value="UniProtKB-UniRule"/>
</dbReference>
<evidence type="ECO:0000256" key="6">
    <source>
        <dbReference type="ARBA" id="ARBA00023242"/>
    </source>
</evidence>
<dbReference type="InterPro" id="IPR000905">
    <property type="entry name" value="Gcp-like_dom"/>
</dbReference>
<evidence type="ECO:0000256" key="8">
    <source>
        <dbReference type="ARBA" id="ARBA00030439"/>
    </source>
</evidence>
<evidence type="ECO:0000313" key="13">
    <source>
        <dbReference type="EMBL" id="CAI9965777.1"/>
    </source>
</evidence>
<dbReference type="SUPFAM" id="SSF53067">
    <property type="entry name" value="Actin-like ATPase domain"/>
    <property type="match status" value="1"/>
</dbReference>
<comment type="caution">
    <text evidence="13">The sequence shown here is derived from an EMBL/GenBank/DDBJ whole genome shotgun (WGS) entry which is preliminary data.</text>
</comment>
<dbReference type="EMBL" id="CATOUU010000994">
    <property type="protein sequence ID" value="CAI9965777.1"/>
    <property type="molecule type" value="Genomic_DNA"/>
</dbReference>
<evidence type="ECO:0000256" key="10">
    <source>
        <dbReference type="HAMAP-Rule" id="MF_03180"/>
    </source>
</evidence>
<evidence type="ECO:0000259" key="11">
    <source>
        <dbReference type="Pfam" id="PF00814"/>
    </source>
</evidence>
<feature type="domain" description="Gcp-like" evidence="11">
    <location>
        <begin position="25"/>
        <end position="314"/>
    </location>
</feature>
<comment type="cofactor">
    <cofactor evidence="10">
        <name>a divalent metal cation</name>
        <dbReference type="ChEBI" id="CHEBI:60240"/>
    </cofactor>
    <text evidence="10">Binds 1 divalent metal cation per subunit.</text>
</comment>
<dbReference type="AlphaFoldDB" id="A0AA86R448"/>
<feature type="binding site" evidence="10">
    <location>
        <position position="307"/>
    </location>
    <ligand>
        <name>a divalent metal cation</name>
        <dbReference type="ChEBI" id="CHEBI:60240"/>
    </ligand>
</feature>
<keyword evidence="7 10" id="KW-0012">Acyltransferase</keyword>
<organism evidence="13">
    <name type="scientific">Hexamita inflata</name>
    <dbReference type="NCBI Taxonomy" id="28002"/>
    <lineage>
        <taxon>Eukaryota</taxon>
        <taxon>Metamonada</taxon>
        <taxon>Diplomonadida</taxon>
        <taxon>Hexamitidae</taxon>
        <taxon>Hexamitinae</taxon>
        <taxon>Hexamita</taxon>
    </lineage>
</organism>
<dbReference type="InterPro" id="IPR017861">
    <property type="entry name" value="KAE1/TsaD"/>
</dbReference>
<dbReference type="PANTHER" id="PTHR11735:SF14">
    <property type="entry name" value="TRNA N6-ADENOSINE THREONYLCARBAMOYLTRANSFERASE"/>
    <property type="match status" value="1"/>
</dbReference>
<protein>
    <recommendedName>
        <fullName evidence="1">N(6)-L-threonylcarbamoyladenine synthase</fullName>
        <ecNumber evidence="1">2.3.1.234</ecNumber>
    </recommendedName>
    <alternativeName>
        <fullName evidence="8">N6-L-threonylcarbamoyladenine synthase</fullName>
    </alternativeName>
</protein>